<feature type="region of interest" description="Disordered" evidence="1">
    <location>
        <begin position="1"/>
        <end position="20"/>
    </location>
</feature>
<evidence type="ECO:0000313" key="2">
    <source>
        <dbReference type="EMBL" id="KAH3819422.1"/>
    </source>
</evidence>
<evidence type="ECO:0000313" key="3">
    <source>
        <dbReference type="Proteomes" id="UP000828390"/>
    </source>
</evidence>
<protein>
    <submittedName>
        <fullName evidence="2">Uncharacterized protein</fullName>
    </submittedName>
</protein>
<gene>
    <name evidence="2" type="ORF">DPMN_121157</name>
</gene>
<sequence>MAFATSIKPEQPASNSQSVHYLRSGERLVRVSYSPIESVNIMTKSARERQQKKSSVADDWLDMLRRHLHWMQVNKTRRFNFEMLKKPYQQMQREEEKVPAVGHYGSKSDTILGTAPHFLQGNRVTEASETLMNLVPTGFDL</sequence>
<keyword evidence="3" id="KW-1185">Reference proteome</keyword>
<reference evidence="2" key="1">
    <citation type="journal article" date="2019" name="bioRxiv">
        <title>The Genome of the Zebra Mussel, Dreissena polymorpha: A Resource for Invasive Species Research.</title>
        <authorList>
            <person name="McCartney M.A."/>
            <person name="Auch B."/>
            <person name="Kono T."/>
            <person name="Mallez S."/>
            <person name="Zhang Y."/>
            <person name="Obille A."/>
            <person name="Becker A."/>
            <person name="Abrahante J.E."/>
            <person name="Garbe J."/>
            <person name="Badalamenti J.P."/>
            <person name="Herman A."/>
            <person name="Mangelson H."/>
            <person name="Liachko I."/>
            <person name="Sullivan S."/>
            <person name="Sone E.D."/>
            <person name="Koren S."/>
            <person name="Silverstein K.A.T."/>
            <person name="Beckman K.B."/>
            <person name="Gohl D.M."/>
        </authorList>
    </citation>
    <scope>NUCLEOTIDE SEQUENCE</scope>
    <source>
        <strain evidence="2">Duluth1</strain>
        <tissue evidence="2">Whole animal</tissue>
    </source>
</reference>
<organism evidence="2 3">
    <name type="scientific">Dreissena polymorpha</name>
    <name type="common">Zebra mussel</name>
    <name type="synonym">Mytilus polymorpha</name>
    <dbReference type="NCBI Taxonomy" id="45954"/>
    <lineage>
        <taxon>Eukaryota</taxon>
        <taxon>Metazoa</taxon>
        <taxon>Spiralia</taxon>
        <taxon>Lophotrochozoa</taxon>
        <taxon>Mollusca</taxon>
        <taxon>Bivalvia</taxon>
        <taxon>Autobranchia</taxon>
        <taxon>Heteroconchia</taxon>
        <taxon>Euheterodonta</taxon>
        <taxon>Imparidentia</taxon>
        <taxon>Neoheterodontei</taxon>
        <taxon>Myida</taxon>
        <taxon>Dreissenoidea</taxon>
        <taxon>Dreissenidae</taxon>
        <taxon>Dreissena</taxon>
    </lineage>
</organism>
<proteinExistence type="predicted"/>
<reference evidence="2" key="2">
    <citation type="submission" date="2020-11" db="EMBL/GenBank/DDBJ databases">
        <authorList>
            <person name="McCartney M.A."/>
            <person name="Auch B."/>
            <person name="Kono T."/>
            <person name="Mallez S."/>
            <person name="Becker A."/>
            <person name="Gohl D.M."/>
            <person name="Silverstein K.A.T."/>
            <person name="Koren S."/>
            <person name="Bechman K.B."/>
            <person name="Herman A."/>
            <person name="Abrahante J.E."/>
            <person name="Garbe J."/>
        </authorList>
    </citation>
    <scope>NUCLEOTIDE SEQUENCE</scope>
    <source>
        <strain evidence="2">Duluth1</strain>
        <tissue evidence="2">Whole animal</tissue>
    </source>
</reference>
<comment type="caution">
    <text evidence="2">The sequence shown here is derived from an EMBL/GenBank/DDBJ whole genome shotgun (WGS) entry which is preliminary data.</text>
</comment>
<dbReference type="Proteomes" id="UP000828390">
    <property type="component" value="Unassembled WGS sequence"/>
</dbReference>
<dbReference type="AlphaFoldDB" id="A0A9D4GT04"/>
<name>A0A9D4GT04_DREPO</name>
<dbReference type="EMBL" id="JAIWYP010000005">
    <property type="protein sequence ID" value="KAH3819422.1"/>
    <property type="molecule type" value="Genomic_DNA"/>
</dbReference>
<evidence type="ECO:0000256" key="1">
    <source>
        <dbReference type="SAM" id="MobiDB-lite"/>
    </source>
</evidence>
<accession>A0A9D4GT04</accession>